<evidence type="ECO:0000259" key="6">
    <source>
        <dbReference type="PROSITE" id="PS50089"/>
    </source>
</evidence>
<dbReference type="PROSITE" id="PS50089">
    <property type="entry name" value="ZF_RING_2"/>
    <property type="match status" value="1"/>
</dbReference>
<dbReference type="InterPro" id="IPR013083">
    <property type="entry name" value="Znf_RING/FYVE/PHD"/>
</dbReference>
<evidence type="ECO:0000256" key="4">
    <source>
        <dbReference type="PROSITE-ProRule" id="PRU00175"/>
    </source>
</evidence>
<evidence type="ECO:0000256" key="2">
    <source>
        <dbReference type="ARBA" id="ARBA00022771"/>
    </source>
</evidence>
<reference evidence="7 8" key="1">
    <citation type="submission" date="2022-09" db="EMBL/GenBank/DDBJ databases">
        <authorList>
            <person name="Palmer J.M."/>
        </authorList>
    </citation>
    <scope>NUCLEOTIDE SEQUENCE [LARGE SCALE GENOMIC DNA]</scope>
    <source>
        <strain evidence="7 8">DSM 7382</strain>
    </source>
</reference>
<comment type="caution">
    <text evidence="7">The sequence shown here is derived from an EMBL/GenBank/DDBJ whole genome shotgun (WGS) entry which is preliminary data.</text>
</comment>
<evidence type="ECO:0000313" key="7">
    <source>
        <dbReference type="EMBL" id="KAK7690084.1"/>
    </source>
</evidence>
<feature type="compositionally biased region" description="Basic and acidic residues" evidence="5">
    <location>
        <begin position="219"/>
        <end position="233"/>
    </location>
</feature>
<dbReference type="AlphaFoldDB" id="A0AAW0GKB9"/>
<keyword evidence="8" id="KW-1185">Reference proteome</keyword>
<feature type="domain" description="RING-type" evidence="6">
    <location>
        <begin position="97"/>
        <end position="160"/>
    </location>
</feature>
<organism evidence="7 8">
    <name type="scientific">Cerrena zonata</name>
    <dbReference type="NCBI Taxonomy" id="2478898"/>
    <lineage>
        <taxon>Eukaryota</taxon>
        <taxon>Fungi</taxon>
        <taxon>Dikarya</taxon>
        <taxon>Basidiomycota</taxon>
        <taxon>Agaricomycotina</taxon>
        <taxon>Agaricomycetes</taxon>
        <taxon>Polyporales</taxon>
        <taxon>Cerrenaceae</taxon>
        <taxon>Cerrena</taxon>
    </lineage>
</organism>
<evidence type="ECO:0000256" key="3">
    <source>
        <dbReference type="ARBA" id="ARBA00022833"/>
    </source>
</evidence>
<gene>
    <name evidence="7" type="ORF">QCA50_006730</name>
</gene>
<proteinExistence type="predicted"/>
<dbReference type="InterPro" id="IPR001841">
    <property type="entry name" value="Znf_RING"/>
</dbReference>
<protein>
    <recommendedName>
        <fullName evidence="6">RING-type domain-containing protein</fullName>
    </recommendedName>
</protein>
<keyword evidence="1" id="KW-0479">Metal-binding</keyword>
<dbReference type="InterPro" id="IPR018957">
    <property type="entry name" value="Znf_C3HC4_RING-type"/>
</dbReference>
<dbReference type="EMBL" id="JASBNA010000007">
    <property type="protein sequence ID" value="KAK7690084.1"/>
    <property type="molecule type" value="Genomic_DNA"/>
</dbReference>
<name>A0AAW0GKB9_9APHY</name>
<dbReference type="Gene3D" id="3.30.40.10">
    <property type="entry name" value="Zinc/RING finger domain, C3HC4 (zinc finger)"/>
    <property type="match status" value="1"/>
</dbReference>
<evidence type="ECO:0000256" key="5">
    <source>
        <dbReference type="SAM" id="MobiDB-lite"/>
    </source>
</evidence>
<dbReference type="Proteomes" id="UP001385951">
    <property type="component" value="Unassembled WGS sequence"/>
</dbReference>
<keyword evidence="2 4" id="KW-0863">Zinc-finger</keyword>
<dbReference type="Pfam" id="PF00097">
    <property type="entry name" value="zf-C3HC4"/>
    <property type="match status" value="1"/>
</dbReference>
<dbReference type="SUPFAM" id="SSF57850">
    <property type="entry name" value="RING/U-box"/>
    <property type="match status" value="1"/>
</dbReference>
<feature type="region of interest" description="Disordered" evidence="5">
    <location>
        <begin position="213"/>
        <end position="242"/>
    </location>
</feature>
<evidence type="ECO:0000256" key="1">
    <source>
        <dbReference type="ARBA" id="ARBA00022723"/>
    </source>
</evidence>
<dbReference type="CDD" id="cd16448">
    <property type="entry name" value="RING-H2"/>
    <property type="match status" value="1"/>
</dbReference>
<keyword evidence="3" id="KW-0862">Zinc</keyword>
<dbReference type="GO" id="GO:0008270">
    <property type="term" value="F:zinc ion binding"/>
    <property type="evidence" value="ECO:0007669"/>
    <property type="project" value="UniProtKB-KW"/>
</dbReference>
<accession>A0AAW0GKB9</accession>
<evidence type="ECO:0000313" key="8">
    <source>
        <dbReference type="Proteomes" id="UP001385951"/>
    </source>
</evidence>
<sequence length="242" mass="26755">MAARRRANSMTDALGMRREYQDLLQNQPGFAEAIADTLANATTHEEPNRLKIEEFLATLPKVTEQDLAALDLSGICTLVSEQTQIRTYLRALTDASCPICITPFLALLAEEEMAVAMDSPARPLEELGITKLKDKCNHVFCKKDIQNWLRGGHNSCPTCRHVLVDIPVQTSPTDQTLTVAQMIAMLGREDPSRPAAGARDLFEILDAAWAASPIARPSETQRRNNGDDHDGGSRQEYNSMYS</sequence>